<dbReference type="AlphaFoldDB" id="A0A8D8ZQW5"/>
<organism evidence="1">
    <name type="scientific">Cacopsylla melanoneura</name>
    <dbReference type="NCBI Taxonomy" id="428564"/>
    <lineage>
        <taxon>Eukaryota</taxon>
        <taxon>Metazoa</taxon>
        <taxon>Ecdysozoa</taxon>
        <taxon>Arthropoda</taxon>
        <taxon>Hexapoda</taxon>
        <taxon>Insecta</taxon>
        <taxon>Pterygota</taxon>
        <taxon>Neoptera</taxon>
        <taxon>Paraneoptera</taxon>
        <taxon>Hemiptera</taxon>
        <taxon>Sternorrhyncha</taxon>
        <taxon>Psylloidea</taxon>
        <taxon>Psyllidae</taxon>
        <taxon>Psyllinae</taxon>
        <taxon>Cacopsylla</taxon>
    </lineage>
</organism>
<dbReference type="EMBL" id="HBUF01532608">
    <property type="protein sequence ID" value="CAG6752243.1"/>
    <property type="molecule type" value="Transcribed_RNA"/>
</dbReference>
<proteinExistence type="predicted"/>
<evidence type="ECO:0000313" key="1">
    <source>
        <dbReference type="EMBL" id="CAG6752243.1"/>
    </source>
</evidence>
<accession>A0A8D8ZQW5</accession>
<protein>
    <submittedName>
        <fullName evidence="1">Uncharacterized protein</fullName>
    </submittedName>
</protein>
<name>A0A8D8ZQW5_9HEMI</name>
<sequence length="139" mass="16087">MTAYYKKKAFYKGIADNSQKDQRSKMFRKGQNTFQDSAQCLVHTYLPKTCIHFSLHSQRSKDEIIKKLNLQGNDDQLFLSKLETINSEVFNDSDLVKEIYELTTKLNPKPEVFSKQNRTGILNRIRSIVKLPSISGPRT</sequence>
<reference evidence="1" key="1">
    <citation type="submission" date="2021-05" db="EMBL/GenBank/DDBJ databases">
        <authorList>
            <person name="Alioto T."/>
            <person name="Alioto T."/>
            <person name="Gomez Garrido J."/>
        </authorList>
    </citation>
    <scope>NUCLEOTIDE SEQUENCE</scope>
</reference>